<evidence type="ECO:0000256" key="6">
    <source>
        <dbReference type="ARBA" id="ARBA00022918"/>
    </source>
</evidence>
<dbReference type="PANTHER" id="PTHR37984:SF5">
    <property type="entry name" value="PROTEIN NYNRIN-LIKE"/>
    <property type="match status" value="1"/>
</dbReference>
<organism evidence="8 9">
    <name type="scientific">Romanomermis culicivorax</name>
    <name type="common">Nematode worm</name>
    <dbReference type="NCBI Taxonomy" id="13658"/>
    <lineage>
        <taxon>Eukaryota</taxon>
        <taxon>Metazoa</taxon>
        <taxon>Ecdysozoa</taxon>
        <taxon>Nematoda</taxon>
        <taxon>Enoplea</taxon>
        <taxon>Dorylaimia</taxon>
        <taxon>Mermithida</taxon>
        <taxon>Mermithoidea</taxon>
        <taxon>Mermithidae</taxon>
        <taxon>Romanomermis</taxon>
    </lineage>
</organism>
<protein>
    <submittedName>
        <fullName evidence="9">Reverse transcriptase RNase H-like domain-containing protein</fullName>
    </submittedName>
</protein>
<keyword evidence="6" id="KW-0695">RNA-directed DNA polymerase</keyword>
<dbReference type="CDD" id="cd09274">
    <property type="entry name" value="RNase_HI_RT_Ty3"/>
    <property type="match status" value="1"/>
</dbReference>
<dbReference type="InterPro" id="IPR050951">
    <property type="entry name" value="Retrovirus_Pol_polyprotein"/>
</dbReference>
<accession>A0A915ILX3</accession>
<dbReference type="Pfam" id="PF17917">
    <property type="entry name" value="RT_RNaseH"/>
    <property type="match status" value="1"/>
</dbReference>
<sequence>MDASGIVLEAVLCQENDSERWVIAYNGSILRVEERKWCPTERECLAVVYSPKNYKHHLLGQKVIIQTDHKSLLSMRVNTQTNDKLKRWYTFICQFNHKLEYAPGRQNAMADFLSRKEEPDEQKEKLPQKSELIFQKEESKYHSEDEIINQNHKILVNQLWRLKGNEVNEAVNVFTFLKMAPAEET</sequence>
<name>A0A915ILX3_ROMCU</name>
<dbReference type="AlphaFoldDB" id="A0A915ILX3"/>
<reference evidence="9" key="1">
    <citation type="submission" date="2022-11" db="UniProtKB">
        <authorList>
            <consortium name="WormBaseParasite"/>
        </authorList>
    </citation>
    <scope>IDENTIFICATION</scope>
</reference>
<evidence type="ECO:0000313" key="8">
    <source>
        <dbReference type="Proteomes" id="UP000887565"/>
    </source>
</evidence>
<dbReference type="GO" id="GO:0004519">
    <property type="term" value="F:endonuclease activity"/>
    <property type="evidence" value="ECO:0007669"/>
    <property type="project" value="UniProtKB-KW"/>
</dbReference>
<dbReference type="GO" id="GO:0003964">
    <property type="term" value="F:RNA-directed DNA polymerase activity"/>
    <property type="evidence" value="ECO:0007669"/>
    <property type="project" value="UniProtKB-KW"/>
</dbReference>
<evidence type="ECO:0000313" key="9">
    <source>
        <dbReference type="WBParaSite" id="nRc.2.0.1.t14864-RA"/>
    </source>
</evidence>
<evidence type="ECO:0000256" key="3">
    <source>
        <dbReference type="ARBA" id="ARBA00022722"/>
    </source>
</evidence>
<keyword evidence="8" id="KW-1185">Reference proteome</keyword>
<keyword evidence="3" id="KW-0540">Nuclease</keyword>
<keyword evidence="2" id="KW-0548">Nucleotidyltransferase</keyword>
<dbReference type="WBParaSite" id="nRc.2.0.1.t14864-RA">
    <property type="protein sequence ID" value="nRc.2.0.1.t14864-RA"/>
    <property type="gene ID" value="nRc.2.0.1.g14864"/>
</dbReference>
<evidence type="ECO:0000256" key="1">
    <source>
        <dbReference type="ARBA" id="ARBA00022679"/>
    </source>
</evidence>
<keyword evidence="1" id="KW-0808">Transferase</keyword>
<dbReference type="OMA" id="HEGILDE"/>
<evidence type="ECO:0000256" key="5">
    <source>
        <dbReference type="ARBA" id="ARBA00022801"/>
    </source>
</evidence>
<keyword evidence="4" id="KW-0255">Endonuclease</keyword>
<dbReference type="GO" id="GO:0016787">
    <property type="term" value="F:hydrolase activity"/>
    <property type="evidence" value="ECO:0007669"/>
    <property type="project" value="UniProtKB-KW"/>
</dbReference>
<proteinExistence type="predicted"/>
<evidence type="ECO:0000256" key="4">
    <source>
        <dbReference type="ARBA" id="ARBA00022759"/>
    </source>
</evidence>
<evidence type="ECO:0000256" key="2">
    <source>
        <dbReference type="ARBA" id="ARBA00022695"/>
    </source>
</evidence>
<dbReference type="SUPFAM" id="SSF56672">
    <property type="entry name" value="DNA/RNA polymerases"/>
    <property type="match status" value="1"/>
</dbReference>
<feature type="domain" description="Reverse transcriptase RNase H-like" evidence="7">
    <location>
        <begin position="1"/>
        <end position="95"/>
    </location>
</feature>
<dbReference type="InterPro" id="IPR043502">
    <property type="entry name" value="DNA/RNA_pol_sf"/>
</dbReference>
<evidence type="ECO:0000259" key="7">
    <source>
        <dbReference type="Pfam" id="PF17917"/>
    </source>
</evidence>
<keyword evidence="5" id="KW-0378">Hydrolase</keyword>
<dbReference type="PANTHER" id="PTHR37984">
    <property type="entry name" value="PROTEIN CBG26694"/>
    <property type="match status" value="1"/>
</dbReference>
<dbReference type="Proteomes" id="UP000887565">
    <property type="component" value="Unplaced"/>
</dbReference>
<dbReference type="InterPro" id="IPR041373">
    <property type="entry name" value="RT_RNaseH"/>
</dbReference>